<name>A0A8T1W629_9STRA</name>
<organism evidence="3 4">
    <name type="scientific">Phytophthora pseudosyringae</name>
    <dbReference type="NCBI Taxonomy" id="221518"/>
    <lineage>
        <taxon>Eukaryota</taxon>
        <taxon>Sar</taxon>
        <taxon>Stramenopiles</taxon>
        <taxon>Oomycota</taxon>
        <taxon>Peronosporomycetes</taxon>
        <taxon>Peronosporales</taxon>
        <taxon>Peronosporaceae</taxon>
        <taxon>Phytophthora</taxon>
    </lineage>
</organism>
<feature type="compositionally biased region" description="Polar residues" evidence="1">
    <location>
        <begin position="62"/>
        <end position="71"/>
    </location>
</feature>
<evidence type="ECO:0000313" key="3">
    <source>
        <dbReference type="EMBL" id="KAG7388977.1"/>
    </source>
</evidence>
<protein>
    <recommendedName>
        <fullName evidence="5">RxLR effector protein</fullName>
    </recommendedName>
</protein>
<proteinExistence type="predicted"/>
<evidence type="ECO:0008006" key="5">
    <source>
        <dbReference type="Google" id="ProtNLM"/>
    </source>
</evidence>
<dbReference type="OrthoDB" id="10622635at2759"/>
<dbReference type="EMBL" id="JAGDFM010000051">
    <property type="protein sequence ID" value="KAG7388977.1"/>
    <property type="molecule type" value="Genomic_DNA"/>
</dbReference>
<feature type="signal peptide" evidence="2">
    <location>
        <begin position="1"/>
        <end position="25"/>
    </location>
</feature>
<feature type="chain" id="PRO_5035820311" description="RxLR effector protein" evidence="2">
    <location>
        <begin position="26"/>
        <end position="111"/>
    </location>
</feature>
<dbReference type="AlphaFoldDB" id="A0A8T1W629"/>
<reference evidence="3" key="1">
    <citation type="submission" date="2021-02" db="EMBL/GenBank/DDBJ databases">
        <authorList>
            <person name="Palmer J.M."/>
        </authorList>
    </citation>
    <scope>NUCLEOTIDE SEQUENCE</scope>
    <source>
        <strain evidence="3">SCRP734</strain>
    </source>
</reference>
<gene>
    <name evidence="3" type="ORF">PHYPSEUDO_011440</name>
</gene>
<feature type="compositionally biased region" description="Low complexity" evidence="1">
    <location>
        <begin position="42"/>
        <end position="59"/>
    </location>
</feature>
<comment type="caution">
    <text evidence="3">The sequence shown here is derived from an EMBL/GenBank/DDBJ whole genome shotgun (WGS) entry which is preliminary data.</text>
</comment>
<keyword evidence="2" id="KW-0732">Signal</keyword>
<feature type="region of interest" description="Disordered" evidence="1">
    <location>
        <begin position="33"/>
        <end position="71"/>
    </location>
</feature>
<keyword evidence="4" id="KW-1185">Reference proteome</keyword>
<sequence length="111" mass="11856">MRLGQLVSLATVAIILSSSDTFATADKLTGISSTREERAGQNRRSGASSVVSSNALVAGHTPVSNTATGGETVTVTKYNNNGLVQRFKRWLKKLFSSSSTRRLRLANNGKE</sequence>
<evidence type="ECO:0000313" key="4">
    <source>
        <dbReference type="Proteomes" id="UP000694044"/>
    </source>
</evidence>
<dbReference type="Proteomes" id="UP000694044">
    <property type="component" value="Unassembled WGS sequence"/>
</dbReference>
<evidence type="ECO:0000256" key="1">
    <source>
        <dbReference type="SAM" id="MobiDB-lite"/>
    </source>
</evidence>
<accession>A0A8T1W629</accession>
<evidence type="ECO:0000256" key="2">
    <source>
        <dbReference type="SAM" id="SignalP"/>
    </source>
</evidence>